<evidence type="ECO:0000313" key="2">
    <source>
        <dbReference type="EMBL" id="CAF9940244.1"/>
    </source>
</evidence>
<comment type="caution">
    <text evidence="2">The sequence shown here is derived from an EMBL/GenBank/DDBJ whole genome shotgun (WGS) entry which is preliminary data.</text>
</comment>
<feature type="compositionally biased region" description="Polar residues" evidence="1">
    <location>
        <begin position="276"/>
        <end position="291"/>
    </location>
</feature>
<keyword evidence="3" id="KW-1185">Reference proteome</keyword>
<organism evidence="2 3">
    <name type="scientific">Heterodermia speciosa</name>
    <dbReference type="NCBI Taxonomy" id="116794"/>
    <lineage>
        <taxon>Eukaryota</taxon>
        <taxon>Fungi</taxon>
        <taxon>Dikarya</taxon>
        <taxon>Ascomycota</taxon>
        <taxon>Pezizomycotina</taxon>
        <taxon>Lecanoromycetes</taxon>
        <taxon>OSLEUM clade</taxon>
        <taxon>Lecanoromycetidae</taxon>
        <taxon>Caliciales</taxon>
        <taxon>Physciaceae</taxon>
        <taxon>Heterodermia</taxon>
    </lineage>
</organism>
<feature type="compositionally biased region" description="Acidic residues" evidence="1">
    <location>
        <begin position="260"/>
        <end position="271"/>
    </location>
</feature>
<evidence type="ECO:0000313" key="3">
    <source>
        <dbReference type="Proteomes" id="UP000664521"/>
    </source>
</evidence>
<name>A0A8H3J452_9LECA</name>
<dbReference type="Proteomes" id="UP000664521">
    <property type="component" value="Unassembled WGS sequence"/>
</dbReference>
<gene>
    <name evidence="2" type="ORF">HETSPECPRED_002216</name>
</gene>
<dbReference type="OrthoDB" id="5410365at2759"/>
<sequence>MAASRRRYFLLDELVPADRVADMMGCIVQDIFLPLYRYAPATPVDGTLPRARSPRDILPNILPQPIVATSRKAVLESLPTKQLQISLAELFGLTIKREHNDAVEIEGEAVKQYSLSQSREVFEYLMRDSAYASEAQKFLRDTARNRAFFVTGFMTTSSTTLKRTSGRKVEYGFNISIPISSASGGPALLDPQLAPSVSSDTSVSQETVLPDECIFAMSYDIIALTRRFDIQAPRFVQHSIKHQGLKRAKPQHLAMGRDDGSDEEIEDEEEEIKQPPASSVTRGTTDGNLGNTVEHMEELEDISQI</sequence>
<dbReference type="AlphaFoldDB" id="A0A8H3J452"/>
<protein>
    <submittedName>
        <fullName evidence="2">Uncharacterized protein</fullName>
    </submittedName>
</protein>
<dbReference type="EMBL" id="CAJPDS010000148">
    <property type="protein sequence ID" value="CAF9940244.1"/>
    <property type="molecule type" value="Genomic_DNA"/>
</dbReference>
<accession>A0A8H3J452</accession>
<feature type="region of interest" description="Disordered" evidence="1">
    <location>
        <begin position="246"/>
        <end position="305"/>
    </location>
</feature>
<evidence type="ECO:0000256" key="1">
    <source>
        <dbReference type="SAM" id="MobiDB-lite"/>
    </source>
</evidence>
<proteinExistence type="predicted"/>
<reference evidence="2" key="1">
    <citation type="submission" date="2021-03" db="EMBL/GenBank/DDBJ databases">
        <authorList>
            <person name="Tagirdzhanova G."/>
        </authorList>
    </citation>
    <scope>NUCLEOTIDE SEQUENCE</scope>
</reference>